<dbReference type="Pfam" id="PF13385">
    <property type="entry name" value="Laminin_G_3"/>
    <property type="match status" value="2"/>
</dbReference>
<feature type="domain" description="LamG-like jellyroll fold" evidence="4">
    <location>
        <begin position="283"/>
        <end position="416"/>
    </location>
</feature>
<name>A0A815JEQ4_9BILA</name>
<evidence type="ECO:0000256" key="3">
    <source>
        <dbReference type="SAM" id="Phobius"/>
    </source>
</evidence>
<evidence type="ECO:0000259" key="4">
    <source>
        <dbReference type="SMART" id="SM00560"/>
    </source>
</evidence>
<dbReference type="SMART" id="SM00560">
    <property type="entry name" value="LamGL"/>
    <property type="match status" value="1"/>
</dbReference>
<keyword evidence="3" id="KW-0472">Membrane</keyword>
<keyword evidence="3" id="KW-1133">Transmembrane helix</keyword>
<dbReference type="InterPro" id="IPR006558">
    <property type="entry name" value="LamG-like"/>
</dbReference>
<evidence type="ECO:0000256" key="1">
    <source>
        <dbReference type="ARBA" id="ARBA00022729"/>
    </source>
</evidence>
<evidence type="ECO:0000313" key="6">
    <source>
        <dbReference type="EMBL" id="CAF4107220.1"/>
    </source>
</evidence>
<protein>
    <recommendedName>
        <fullName evidence="4">LamG-like jellyroll fold domain-containing protein</fullName>
    </recommendedName>
</protein>
<dbReference type="AlphaFoldDB" id="A0A815JEQ4"/>
<keyword evidence="3" id="KW-0812">Transmembrane</keyword>
<dbReference type="SUPFAM" id="SSF49899">
    <property type="entry name" value="Concanavalin A-like lectins/glucanases"/>
    <property type="match status" value="2"/>
</dbReference>
<evidence type="ECO:0000313" key="7">
    <source>
        <dbReference type="Proteomes" id="UP000663864"/>
    </source>
</evidence>
<dbReference type="Proteomes" id="UP000663836">
    <property type="component" value="Unassembled WGS sequence"/>
</dbReference>
<sequence length="640" mass="70224">MNANSKHALIRGTDQPLTSLNPNAIIHNTPLGSTLGIPGRTLPTVPRITRVPQESPPKLFTTPISTIPTIRQHLNKTTKPMIDQNLTQSLKNNMNIVDDKKNDGRHHYQSQSEDMFVSTINPKIDPTRRHQFAPKQAFKYERSSKQAFKRKVPISNWTKILIGVGIFFGIAFVTAAIIIPVILVPILTRTTTTTTASTTDVTMFIPSNYWTSCSASCTNVTTTTPSTLLASWKFENNLLDSANSYNGSMSSVPSYISGYVDQALIVNSVQYVTVSSYLSFFSRSFTIEAWIYVTSLISSVDYGIFGQYQAATTRQWLFCIIRSNKMFFGFFNDDVGGSTTLSTNIWTHVAFVYDISTNTKMIYLNGVLDGSTTTGSSYQGTTGSMYIGKSASGGSVNPLSGYIDQVTISNRAKTACEILNDVTLVSYFSFDNVTTDSGPNTLSSYITLQSNSGVSFVTGRVGQALILSRTNAFFQTCGYYWLGHNNRAFSFALWIYPISAGGTILHLSSDRSGSGSWCLPKLGFSSNGSIVAQSWSGSSVVSVVGPQIPTNNWTHIVQTWSSTSGLRLYINGGLYGSFTMTTYVASNQNMCIFLGTSGFGTNCQTLNIIMGSYSGRIDEFYVYDRELTENEICPLAHPYN</sequence>
<keyword evidence="2" id="KW-1015">Disulfide bond</keyword>
<reference evidence="5" key="1">
    <citation type="submission" date="2021-02" db="EMBL/GenBank/DDBJ databases">
        <authorList>
            <person name="Nowell W R."/>
        </authorList>
    </citation>
    <scope>NUCLEOTIDE SEQUENCE</scope>
</reference>
<evidence type="ECO:0000313" key="5">
    <source>
        <dbReference type="EMBL" id="CAF1376950.1"/>
    </source>
</evidence>
<comment type="caution">
    <text evidence="5">The sequence shown here is derived from an EMBL/GenBank/DDBJ whole genome shotgun (WGS) entry which is preliminary data.</text>
</comment>
<dbReference type="EMBL" id="CAJNOT010003310">
    <property type="protein sequence ID" value="CAF1376950.1"/>
    <property type="molecule type" value="Genomic_DNA"/>
</dbReference>
<evidence type="ECO:0000256" key="2">
    <source>
        <dbReference type="ARBA" id="ARBA00023157"/>
    </source>
</evidence>
<accession>A0A815JEQ4</accession>
<dbReference type="Proteomes" id="UP000663864">
    <property type="component" value="Unassembled WGS sequence"/>
</dbReference>
<dbReference type="Gene3D" id="2.60.120.200">
    <property type="match status" value="2"/>
</dbReference>
<organism evidence="5 7">
    <name type="scientific">Rotaria sordida</name>
    <dbReference type="NCBI Taxonomy" id="392033"/>
    <lineage>
        <taxon>Eukaryota</taxon>
        <taxon>Metazoa</taxon>
        <taxon>Spiralia</taxon>
        <taxon>Gnathifera</taxon>
        <taxon>Rotifera</taxon>
        <taxon>Eurotatoria</taxon>
        <taxon>Bdelloidea</taxon>
        <taxon>Philodinida</taxon>
        <taxon>Philodinidae</taxon>
        <taxon>Rotaria</taxon>
    </lineage>
</organism>
<feature type="transmembrane region" description="Helical" evidence="3">
    <location>
        <begin position="160"/>
        <end position="187"/>
    </location>
</feature>
<keyword evidence="1" id="KW-0732">Signal</keyword>
<proteinExistence type="predicted"/>
<gene>
    <name evidence="6" type="ORF">JBS370_LOCUS32016</name>
    <name evidence="5" type="ORF">ZHD862_LOCUS31909</name>
</gene>
<dbReference type="EMBL" id="CAJOBD010008220">
    <property type="protein sequence ID" value="CAF4107220.1"/>
    <property type="molecule type" value="Genomic_DNA"/>
</dbReference>
<dbReference type="InterPro" id="IPR013320">
    <property type="entry name" value="ConA-like_dom_sf"/>
</dbReference>